<comment type="subunit">
    <text evidence="4 14">Homodimer.</text>
</comment>
<dbReference type="Pfam" id="PF01588">
    <property type="entry name" value="tRNA_bind"/>
    <property type="match status" value="1"/>
</dbReference>
<dbReference type="PROSITE" id="PS00178">
    <property type="entry name" value="AA_TRNA_LIGASE_I"/>
    <property type="match status" value="1"/>
</dbReference>
<dbReference type="Gene3D" id="3.40.50.620">
    <property type="entry name" value="HUPs"/>
    <property type="match status" value="1"/>
</dbReference>
<dbReference type="NCBIfam" id="NF008900">
    <property type="entry name" value="PRK12267.1"/>
    <property type="match status" value="1"/>
</dbReference>
<dbReference type="InterPro" id="IPR041872">
    <property type="entry name" value="Anticodon_Met"/>
</dbReference>
<comment type="function">
    <text evidence="1 14">Is required not only for elongation of protein synthesis but also for the initiation of all mRNA translation through initiator tRNA(fMet) aminoacylation.</text>
</comment>
<dbReference type="InterPro" id="IPR014729">
    <property type="entry name" value="Rossmann-like_a/b/a_fold"/>
</dbReference>
<comment type="caution">
    <text evidence="17">The sequence shown here is derived from an EMBL/GenBank/DDBJ whole genome shotgun (WGS) entry which is preliminary data.</text>
</comment>
<evidence type="ECO:0000256" key="13">
    <source>
        <dbReference type="ARBA" id="ARBA00047364"/>
    </source>
</evidence>
<evidence type="ECO:0000256" key="15">
    <source>
        <dbReference type="SAM" id="MobiDB-lite"/>
    </source>
</evidence>
<keyword evidence="14" id="KW-0862">Zinc</keyword>
<dbReference type="InterPro" id="IPR012340">
    <property type="entry name" value="NA-bd_OB-fold"/>
</dbReference>
<feature type="binding site" evidence="14">
    <location>
        <position position="154"/>
    </location>
    <ligand>
        <name>Zn(2+)</name>
        <dbReference type="ChEBI" id="CHEBI:29105"/>
    </ligand>
</feature>
<protein>
    <recommendedName>
        <fullName evidence="14">Methionine--tRNA ligase</fullName>
        <ecNumber evidence="14">6.1.1.10</ecNumber>
    </recommendedName>
    <alternativeName>
        <fullName evidence="14">Methionyl-tRNA synthetase</fullName>
        <shortName evidence="14">MetRS</shortName>
    </alternativeName>
</protein>
<dbReference type="SUPFAM" id="SSF47323">
    <property type="entry name" value="Anticodon-binding domain of a subclass of class I aminoacyl-tRNA synthetases"/>
    <property type="match status" value="1"/>
</dbReference>
<evidence type="ECO:0000256" key="5">
    <source>
        <dbReference type="ARBA" id="ARBA00022490"/>
    </source>
</evidence>
<evidence type="ECO:0000256" key="9">
    <source>
        <dbReference type="ARBA" id="ARBA00022840"/>
    </source>
</evidence>
<evidence type="ECO:0000256" key="4">
    <source>
        <dbReference type="ARBA" id="ARBA00011738"/>
    </source>
</evidence>
<dbReference type="PROSITE" id="PS50886">
    <property type="entry name" value="TRBD"/>
    <property type="match status" value="1"/>
</dbReference>
<reference evidence="17 18" key="1">
    <citation type="submission" date="2019-11" db="EMBL/GenBank/DDBJ databases">
        <title>Whole-genome sequence of a the green, strictly anaerobic photosynthetic bacterium Heliobacillus mobilis DSM 6151.</title>
        <authorList>
            <person name="Kyndt J.A."/>
            <person name="Meyer T.E."/>
        </authorList>
    </citation>
    <scope>NUCLEOTIDE SEQUENCE [LARGE SCALE GENOMIC DNA]</scope>
    <source>
        <strain evidence="17 18">DSM 6151</strain>
    </source>
</reference>
<evidence type="ECO:0000256" key="2">
    <source>
        <dbReference type="ARBA" id="ARBA00004496"/>
    </source>
</evidence>
<dbReference type="GO" id="GO:0006431">
    <property type="term" value="P:methionyl-tRNA aminoacylation"/>
    <property type="evidence" value="ECO:0007669"/>
    <property type="project" value="UniProtKB-UniRule"/>
</dbReference>
<keyword evidence="11 14" id="KW-0648">Protein biosynthesis</keyword>
<feature type="domain" description="TRNA-binding" evidence="16">
    <location>
        <begin position="601"/>
        <end position="701"/>
    </location>
</feature>
<dbReference type="NCBIfam" id="TIGR00399">
    <property type="entry name" value="metG_C_term"/>
    <property type="match status" value="1"/>
</dbReference>
<comment type="catalytic activity">
    <reaction evidence="13 14">
        <text>tRNA(Met) + L-methionine + ATP = L-methionyl-tRNA(Met) + AMP + diphosphate</text>
        <dbReference type="Rhea" id="RHEA:13481"/>
        <dbReference type="Rhea" id="RHEA-COMP:9667"/>
        <dbReference type="Rhea" id="RHEA-COMP:9698"/>
        <dbReference type="ChEBI" id="CHEBI:30616"/>
        <dbReference type="ChEBI" id="CHEBI:33019"/>
        <dbReference type="ChEBI" id="CHEBI:57844"/>
        <dbReference type="ChEBI" id="CHEBI:78442"/>
        <dbReference type="ChEBI" id="CHEBI:78530"/>
        <dbReference type="ChEBI" id="CHEBI:456215"/>
        <dbReference type="EC" id="6.1.1.10"/>
    </reaction>
</comment>
<keyword evidence="12 14" id="KW-0030">Aminoacyl-tRNA synthetase</keyword>
<dbReference type="SUPFAM" id="SSF50249">
    <property type="entry name" value="Nucleic acid-binding proteins"/>
    <property type="match status" value="1"/>
</dbReference>
<dbReference type="HAMAP" id="MF_01228">
    <property type="entry name" value="Met_tRNA_synth_type2"/>
    <property type="match status" value="1"/>
</dbReference>
<dbReference type="InterPro" id="IPR014758">
    <property type="entry name" value="Met-tRNA_synth"/>
</dbReference>
<dbReference type="OrthoDB" id="9810191at2"/>
<evidence type="ECO:0000256" key="14">
    <source>
        <dbReference type="HAMAP-Rule" id="MF_01228"/>
    </source>
</evidence>
<feature type="short sequence motif" description="'KMSKS' region" evidence="14">
    <location>
        <begin position="303"/>
        <end position="307"/>
    </location>
</feature>
<evidence type="ECO:0000256" key="11">
    <source>
        <dbReference type="ARBA" id="ARBA00022917"/>
    </source>
</evidence>
<keyword evidence="10 14" id="KW-0694">RNA-binding</keyword>
<dbReference type="InterPro" id="IPR004495">
    <property type="entry name" value="Met-tRNA-synth_bsu_C"/>
</dbReference>
<keyword evidence="9 14" id="KW-0067">ATP-binding</keyword>
<keyword evidence="14" id="KW-0479">Metal-binding</keyword>
<evidence type="ECO:0000256" key="10">
    <source>
        <dbReference type="ARBA" id="ARBA00022884"/>
    </source>
</evidence>
<dbReference type="Pfam" id="PF09334">
    <property type="entry name" value="tRNA-synt_1g"/>
    <property type="match status" value="1"/>
</dbReference>
<proteinExistence type="inferred from homology"/>
<dbReference type="Gene3D" id="1.10.730.10">
    <property type="entry name" value="Isoleucyl-tRNA Synthetase, Domain 1"/>
    <property type="match status" value="1"/>
</dbReference>
<feature type="compositionally biased region" description="Basic and acidic residues" evidence="15">
    <location>
        <begin position="536"/>
        <end position="554"/>
    </location>
</feature>
<feature type="region of interest" description="Disordered" evidence="15">
    <location>
        <begin position="516"/>
        <end position="554"/>
    </location>
</feature>
<dbReference type="FunFam" id="2.40.50.140:FF:000042">
    <property type="entry name" value="Methionine--tRNA ligase"/>
    <property type="match status" value="1"/>
</dbReference>
<dbReference type="Gene3D" id="2.170.220.10">
    <property type="match status" value="1"/>
</dbReference>
<comment type="caution">
    <text evidence="14">Lacks conserved residue(s) required for the propagation of feature annotation.</text>
</comment>
<dbReference type="InterPro" id="IPR023457">
    <property type="entry name" value="Met-tRNA_synth_2"/>
</dbReference>
<gene>
    <name evidence="14 17" type="primary">metG</name>
    <name evidence="17" type="ORF">GJ688_05505</name>
</gene>
<dbReference type="PANTHER" id="PTHR43326">
    <property type="entry name" value="METHIONYL-TRNA SYNTHETASE"/>
    <property type="match status" value="1"/>
</dbReference>
<dbReference type="AlphaFoldDB" id="A0A6I3SHT0"/>
<dbReference type="CDD" id="cd07957">
    <property type="entry name" value="Anticodon_Ia_Met"/>
    <property type="match status" value="1"/>
</dbReference>
<feature type="short sequence motif" description="'HIGH' region" evidence="14">
    <location>
        <begin position="15"/>
        <end position="25"/>
    </location>
</feature>
<evidence type="ECO:0000256" key="6">
    <source>
        <dbReference type="ARBA" id="ARBA00022555"/>
    </source>
</evidence>
<evidence type="ECO:0000256" key="8">
    <source>
        <dbReference type="ARBA" id="ARBA00022741"/>
    </source>
</evidence>
<organism evidence="17 18">
    <name type="scientific">Heliobacterium mobile</name>
    <name type="common">Heliobacillus mobilis</name>
    <dbReference type="NCBI Taxonomy" id="28064"/>
    <lineage>
        <taxon>Bacteria</taxon>
        <taxon>Bacillati</taxon>
        <taxon>Bacillota</taxon>
        <taxon>Clostridia</taxon>
        <taxon>Eubacteriales</taxon>
        <taxon>Heliobacteriaceae</taxon>
        <taxon>Heliobacterium</taxon>
    </lineage>
</organism>
<dbReference type="FunFam" id="1.10.730.10:FF:000026">
    <property type="entry name" value="Methionine--tRNA ligase"/>
    <property type="match status" value="1"/>
</dbReference>
<keyword evidence="7 14" id="KW-0436">Ligase</keyword>
<dbReference type="InterPro" id="IPR001412">
    <property type="entry name" value="aa-tRNA-synth_I_CS"/>
</dbReference>
<evidence type="ECO:0000256" key="7">
    <source>
        <dbReference type="ARBA" id="ARBA00022598"/>
    </source>
</evidence>
<feature type="binding site" evidence="14">
    <location>
        <position position="151"/>
    </location>
    <ligand>
        <name>Zn(2+)</name>
        <dbReference type="ChEBI" id="CHEBI:29105"/>
    </ligand>
</feature>
<dbReference type="GO" id="GO:0004825">
    <property type="term" value="F:methionine-tRNA ligase activity"/>
    <property type="evidence" value="ECO:0007669"/>
    <property type="project" value="UniProtKB-UniRule"/>
</dbReference>
<accession>A0A6I3SHT0</accession>
<keyword evidence="6 14" id="KW-0820">tRNA-binding</keyword>
<dbReference type="InterPro" id="IPR009080">
    <property type="entry name" value="tRNAsynth_Ia_anticodon-bd"/>
</dbReference>
<dbReference type="CDD" id="cd02800">
    <property type="entry name" value="tRNA_bind_EcMetRS_like"/>
    <property type="match status" value="1"/>
</dbReference>
<dbReference type="Pfam" id="PF19303">
    <property type="entry name" value="Anticodon_3"/>
    <property type="match status" value="1"/>
</dbReference>
<evidence type="ECO:0000256" key="1">
    <source>
        <dbReference type="ARBA" id="ARBA00003314"/>
    </source>
</evidence>
<dbReference type="GO" id="GO:0046872">
    <property type="term" value="F:metal ion binding"/>
    <property type="evidence" value="ECO:0007669"/>
    <property type="project" value="UniProtKB-KW"/>
</dbReference>
<keyword evidence="18" id="KW-1185">Reference proteome</keyword>
<dbReference type="Gene3D" id="2.40.50.140">
    <property type="entry name" value="Nucleic acid-binding proteins"/>
    <property type="match status" value="1"/>
</dbReference>
<dbReference type="EC" id="6.1.1.10" evidence="14"/>
<name>A0A6I3SHT0_HELMO</name>
<dbReference type="CDD" id="cd00814">
    <property type="entry name" value="MetRS_core"/>
    <property type="match status" value="1"/>
</dbReference>
<feature type="binding site" evidence="14">
    <location>
        <position position="130"/>
    </location>
    <ligand>
        <name>Zn(2+)</name>
        <dbReference type="ChEBI" id="CHEBI:29105"/>
    </ligand>
</feature>
<evidence type="ECO:0000256" key="12">
    <source>
        <dbReference type="ARBA" id="ARBA00023146"/>
    </source>
</evidence>
<dbReference type="NCBIfam" id="TIGR00398">
    <property type="entry name" value="metG"/>
    <property type="match status" value="1"/>
</dbReference>
<dbReference type="GO" id="GO:0005737">
    <property type="term" value="C:cytoplasm"/>
    <property type="evidence" value="ECO:0007669"/>
    <property type="project" value="UniProtKB-SubCell"/>
</dbReference>
<evidence type="ECO:0000313" key="18">
    <source>
        <dbReference type="Proteomes" id="UP000430670"/>
    </source>
</evidence>
<dbReference type="Proteomes" id="UP000430670">
    <property type="component" value="Unassembled WGS sequence"/>
</dbReference>
<comment type="cofactor">
    <cofactor evidence="14">
        <name>Zn(2+)</name>
        <dbReference type="ChEBI" id="CHEBI:29105"/>
    </cofactor>
    <text evidence="14">Binds 1 zinc ion per subunit.</text>
</comment>
<feature type="binding site" evidence="14">
    <location>
        <position position="133"/>
    </location>
    <ligand>
        <name>Zn(2+)</name>
        <dbReference type="ChEBI" id="CHEBI:29105"/>
    </ligand>
</feature>
<comment type="similarity">
    <text evidence="3 14">Belongs to the class-I aminoacyl-tRNA synthetase family. MetG type 2A subfamily.</text>
</comment>
<comment type="subcellular location">
    <subcellularLocation>
        <location evidence="2 14">Cytoplasm</location>
    </subcellularLocation>
</comment>
<dbReference type="PANTHER" id="PTHR43326:SF1">
    <property type="entry name" value="METHIONINE--TRNA LIGASE, MITOCHONDRIAL"/>
    <property type="match status" value="1"/>
</dbReference>
<dbReference type="InterPro" id="IPR002547">
    <property type="entry name" value="tRNA-bd_dom"/>
</dbReference>
<dbReference type="EMBL" id="WNKU01000004">
    <property type="protein sequence ID" value="MTV48439.1"/>
    <property type="molecule type" value="Genomic_DNA"/>
</dbReference>
<evidence type="ECO:0000259" key="16">
    <source>
        <dbReference type="PROSITE" id="PS50886"/>
    </source>
</evidence>
<dbReference type="InterPro" id="IPR033911">
    <property type="entry name" value="MetRS_core"/>
</dbReference>
<dbReference type="InterPro" id="IPR015413">
    <property type="entry name" value="Methionyl/Leucyl_tRNA_Synth"/>
</dbReference>
<dbReference type="PRINTS" id="PR01041">
    <property type="entry name" value="TRNASYNTHMET"/>
</dbReference>
<keyword evidence="5 14" id="KW-0963">Cytoplasm</keyword>
<evidence type="ECO:0000256" key="3">
    <source>
        <dbReference type="ARBA" id="ARBA00006590"/>
    </source>
</evidence>
<sequence length="701" mass="79391">MNQNRPTFYLTTPIYYPSGKPHIGHAYSTVMADTIARYKRLRGFDVRFLTGLDEHGQKIERSAKAKEMEPIQYLNQLADTFLAVWKQYQIEYDDFIRTTEERHKKAVQTIFQKIWDNGDIYKSEYEGWYCTPCEAFWVERQLKEVDNQRLCPDCDRPVELVKEESYFFRMSKYQDRLLKHIEENPDFIQPTSRRNEMISFIKQGLEDLCVSRTTFKWGIPVPINENHVIYVWFDALSNYITALGYGSDDQELYQRYWPADVHLVGKDIVRFHTVIWPIILMALGEPLPKQVYGHGWFMLDSGKMSKSKGNVVDPVELANKYGVDAMRYYFAREMTAGQDAYYSEESLIGRINTDLANDIGNLLHRSLSMVERFSGGVVKKASPEAEGPLEKEIQALAEKVVHEYSTLMDKYDLSGAHGAIFKLVGRMNKYVDERAPWALNKKPEARAELEAVLYHMVESLRLAAILLKPVMPNIPQKIFAQLGIVDREDLQGWEGTLWGQFPDGVTVQKGEPLFPRIDPATLQGDAEAESSSPKVAKTEKKGKAAEQKMTDTKANDTVTTTVVPEGAAQSAIEATQPPTTEAVAENLPVMDPLLPEITIDDFAKVDLRVIEVVEAERVPKTEKLMQLKVKLGDETRTVVSGIAQYYTPEELVGKKLVLVANLKPAKLRGITSQGMILAASNNGVLEALTVTKDIPAGSRVK</sequence>
<keyword evidence="8 14" id="KW-0547">Nucleotide-binding</keyword>
<dbReference type="SUPFAM" id="SSF52374">
    <property type="entry name" value="Nucleotidylyl transferase"/>
    <property type="match status" value="1"/>
</dbReference>
<evidence type="ECO:0000313" key="17">
    <source>
        <dbReference type="EMBL" id="MTV48439.1"/>
    </source>
</evidence>
<dbReference type="GO" id="GO:0000049">
    <property type="term" value="F:tRNA binding"/>
    <property type="evidence" value="ECO:0007669"/>
    <property type="project" value="UniProtKB-UniRule"/>
</dbReference>
<dbReference type="GO" id="GO:0005524">
    <property type="term" value="F:ATP binding"/>
    <property type="evidence" value="ECO:0007669"/>
    <property type="project" value="UniProtKB-UniRule"/>
</dbReference>
<dbReference type="FunFam" id="2.170.220.10:FF:000002">
    <property type="entry name" value="Methionine--tRNA ligase"/>
    <property type="match status" value="1"/>
</dbReference>